<dbReference type="RefSeq" id="WP_021765312.1">
    <property type="nucleotide sequence ID" value="NZ_KI272718.1"/>
</dbReference>
<dbReference type="InterPro" id="IPR016007">
    <property type="entry name" value="Alpha_rhamnosid"/>
</dbReference>
<evidence type="ECO:0000259" key="1">
    <source>
        <dbReference type="Pfam" id="PF05592"/>
    </source>
</evidence>
<feature type="non-terminal residue" evidence="3">
    <location>
        <position position="1"/>
    </location>
</feature>
<dbReference type="Pfam" id="PF17389">
    <property type="entry name" value="Bac_rhamnosid6H"/>
    <property type="match status" value="1"/>
</dbReference>
<dbReference type="HOGENOM" id="CLU_1430867_0_0_11"/>
<feature type="non-terminal residue" evidence="3">
    <location>
        <position position="190"/>
    </location>
</feature>
<evidence type="ECO:0000259" key="2">
    <source>
        <dbReference type="Pfam" id="PF17389"/>
    </source>
</evidence>
<reference evidence="3 4" key="1">
    <citation type="submission" date="2013-08" db="EMBL/GenBank/DDBJ databases">
        <authorList>
            <person name="Weinstock G."/>
            <person name="Sodergren E."/>
            <person name="Wylie T."/>
            <person name="Fulton L."/>
            <person name="Fulton R."/>
            <person name="Fronick C."/>
            <person name="O'Laughlin M."/>
            <person name="Godfrey J."/>
            <person name="Miner T."/>
            <person name="Herter B."/>
            <person name="Appelbaum E."/>
            <person name="Cordes M."/>
            <person name="Lek S."/>
            <person name="Wollam A."/>
            <person name="Pepin K.H."/>
            <person name="Palsikar V.B."/>
            <person name="Mitreva M."/>
            <person name="Wilson R.K."/>
        </authorList>
    </citation>
    <scope>NUCLEOTIDE SEQUENCE [LARGE SCALE GENOMIC DNA]</scope>
    <source>
        <strain evidence="3 4">ATCC 14665</strain>
    </source>
</reference>
<dbReference type="InterPro" id="IPR008902">
    <property type="entry name" value="Rhamnosid_concanavalin"/>
</dbReference>
<dbReference type="PANTHER" id="PTHR33307">
    <property type="entry name" value="ALPHA-RHAMNOSIDASE (EUROFUNG)"/>
    <property type="match status" value="1"/>
</dbReference>
<sequence>AERAEPVRRTQLLPVVEVLTTPSGATVLDFGQNLVGRLRLRVSGRAGQTITLRHAEVLEHGELALRPLRFAAATDTFVLSGAGEQTLEPEFTFHGFRYAQVDGWDDPDPAAVSAVVLGSDLRRTGWLETSDPLIDRLHENAVWGMRGNFLSLPTDCPQRDERLGWTGDAQVFAPSASFLYDSDAFLASWL</sequence>
<dbReference type="Gene3D" id="2.60.120.260">
    <property type="entry name" value="Galactose-binding domain-like"/>
    <property type="match status" value="1"/>
</dbReference>
<name>U2R1N4_LEIAQ</name>
<organism evidence="3 4">
    <name type="scientific">Leifsonia aquatica ATCC 14665</name>
    <dbReference type="NCBI Taxonomy" id="1358026"/>
    <lineage>
        <taxon>Bacteria</taxon>
        <taxon>Bacillati</taxon>
        <taxon>Actinomycetota</taxon>
        <taxon>Actinomycetes</taxon>
        <taxon>Micrococcales</taxon>
        <taxon>Microbacteriaceae</taxon>
        <taxon>Leifsonia</taxon>
    </lineage>
</organism>
<proteinExistence type="predicted"/>
<dbReference type="PANTHER" id="PTHR33307:SF6">
    <property type="entry name" value="ALPHA-RHAMNOSIDASE (EUROFUNG)-RELATED"/>
    <property type="match status" value="1"/>
</dbReference>
<protein>
    <submittedName>
        <fullName evidence="3">Bacterial alpha-L-rhamnosidase</fullName>
    </submittedName>
</protein>
<feature type="domain" description="Alpha-L-rhamnosidase concanavalin-like" evidence="1">
    <location>
        <begin position="20"/>
        <end position="117"/>
    </location>
</feature>
<dbReference type="Pfam" id="PF05592">
    <property type="entry name" value="Bac_rhamnosid"/>
    <property type="match status" value="1"/>
</dbReference>
<dbReference type="GO" id="GO:0005975">
    <property type="term" value="P:carbohydrate metabolic process"/>
    <property type="evidence" value="ECO:0007669"/>
    <property type="project" value="InterPro"/>
</dbReference>
<dbReference type="OrthoDB" id="9761045at2"/>
<dbReference type="Proteomes" id="UP000016605">
    <property type="component" value="Unassembled WGS sequence"/>
</dbReference>
<evidence type="ECO:0000313" key="4">
    <source>
        <dbReference type="Proteomes" id="UP000016605"/>
    </source>
</evidence>
<feature type="domain" description="Alpha-L-rhamnosidase six-hairpin glycosidase" evidence="2">
    <location>
        <begin position="122"/>
        <end position="190"/>
    </location>
</feature>
<evidence type="ECO:0000313" key="3">
    <source>
        <dbReference type="EMBL" id="ERK69195.1"/>
    </source>
</evidence>
<accession>U2R1N4</accession>
<dbReference type="Gene3D" id="1.50.10.10">
    <property type="match status" value="1"/>
</dbReference>
<dbReference type="InterPro" id="IPR012341">
    <property type="entry name" value="6hp_glycosidase-like_sf"/>
</dbReference>
<dbReference type="AlphaFoldDB" id="U2R1N4"/>
<dbReference type="EMBL" id="AWVQ01000790">
    <property type="protein sequence ID" value="ERK69195.1"/>
    <property type="molecule type" value="Genomic_DNA"/>
</dbReference>
<comment type="caution">
    <text evidence="3">The sequence shown here is derived from an EMBL/GenBank/DDBJ whole genome shotgun (WGS) entry which is preliminary data.</text>
</comment>
<dbReference type="InterPro" id="IPR035396">
    <property type="entry name" value="Bac_rhamnosid6H"/>
</dbReference>
<gene>
    <name evidence="3" type="ORF">N136_04484</name>
</gene>